<dbReference type="InterPro" id="IPR008896">
    <property type="entry name" value="TIC214"/>
</dbReference>
<dbReference type="EMBL" id="LC500582">
    <property type="protein sequence ID" value="BBN66945.1"/>
    <property type="molecule type" value="Genomic_DNA"/>
</dbReference>
<keyword evidence="1 4" id="KW-0150">Chloroplast</keyword>
<evidence type="ECO:0000256" key="3">
    <source>
        <dbReference type="SAM" id="MobiDB-lite"/>
    </source>
</evidence>
<reference evidence="4" key="1">
    <citation type="journal article" date="2020" name="Front. Plant Sci.">
        <title>The origin and evolution of plastid genome downsizing in Southern Hemispheric cypresses (Cupressaceae).</title>
        <authorList>
            <person name="Sudianto E."/>
            <person name="Wu C."/>
            <person name="Chaw S."/>
        </authorList>
    </citation>
    <scope>NUCLEOTIDE SEQUENCE</scope>
</reference>
<feature type="compositionally biased region" description="Basic and acidic residues" evidence="3">
    <location>
        <begin position="1587"/>
        <end position="1609"/>
    </location>
</feature>
<name>A0A6J4AN48_9CONI</name>
<comment type="function">
    <text evidence="1">Involved in protein precursor import into chloroplasts. May be part of an intermediate translocation complex acting as a protein-conducting channel at the inner envelope.</text>
</comment>
<feature type="region of interest" description="Disordered" evidence="3">
    <location>
        <begin position="1586"/>
        <end position="1616"/>
    </location>
</feature>
<sequence length="2305" mass="274152">MITALAAFVLPWIERGVPVILFGFYYGFLATLPIGPAQMYYVRSILLRDQIVDRNNNNKIIPTGKLILSGSFVGQFIVFSSIYLSPIYRALFKPHAMTLMFVPVFLFLLIRILFSNLLFPWINNPAIEFFLGVALQLLNPALFGKSVFPRLVNMMLFRYSGNLLFLLSTAAGWLTGQVLFVKMTKIFCSRVEGNTPLKLGKKKHLFAFTFQVIFFGYFMLTCYGRSPSLVLTKWNDQRSFIQGPLEEIEQDTEEYSAKKKKFYDGQKTVTDRMDKIASKRKKAPKKAVINEPVSIPSLSKKLIRVLSLKDLDQDTETESVLSNMLVKPWPLIFFDSNRFNLPQRYVGVGNFILRGPVKNQVAEYFFDVCLSDGHQRISFTAPPSMSFFAKMVNLGNQSLDPNQNAIDEWLVTKLERRSYLAKELEDRVRALSNGSPLVDVIEKRIRFSKTGNGKPLSEVHDPLLSGPFRGSMIQFKSPWMLPPDDSTERLQKKKKWQSNNHDSTNQLDRISLIRPENKDKLVHRNEKIKIIFKWWLDRIRLFLLEEKETRRFLDEATLKDLLTRFESIYPKDSLEYVLKTLAPAYLNTKIERGIASCDKRVFINFLLHLFVETTGPKWELLRSVAPTEQALLYERFFLVNSNELPDSPISMHVKKIPKEISDQDLPSVSDQDLPSEKEGAERKNLDQDYEDFFVLYSKFMEFKQKPIVNDYEPRIRDFNRFIVPKWPATIVAGVYDTMALKDCLELRPKRARQLIVIKPFEKIKEIEENEQKKKEESSFFKGFLQWFKEEGTEEEAEFQEGTQEQNVSNEDEDNADEDLVTKDIHVFSYPYEGDFRRCLVKGAVRFQRRKVSVLSHWIPRPQSSLFARLEEMIQKPDGKPNPKIVVKEKENDLTTSRLVRSFEKYLERKEKREEDRRRQIQQGFDWELLHYLRAGVLFTHTYLRKRLYFPPLIIVKNLGRILLFQAPEWEQDWSNLNKEFYIKCNYDGYELTDIDVPKDWIKDYVKEGIQIKIVYPFRLRPWYEASPQSTDTDKKTTSFLSLYGTENELPFGNPTKVPSFWQPIGELILNYTSHRAKVIIERINPIIEWMKPIIQWIELLCSQKTIKINIRPDIESTEKNDQLPVIIRTRPTSNIKFSLEIVQDPLEPFSMQVEPDLDLEDTEDWITTMHDRIKQMNEEYLVNLEIYKKLQADFKNKMDQPSPDIKSRFKKELVRIKIWGSIFQKKSVRFIRKKLPYFMKVLYFRTKLSVIDLKISIFNLIESSFQLYMQLTLKIEPIQKLFNRNRIINPIIKKDTKHISQAYVFHKIWQQIRSMKGSYAKDLLESRASTPLIKKNVKEFLDLQGILDCENPQDLTVKHWKQWLKWCSGYRIAPQKKKNRIGNRLGWSEFASFLGEEEFASLLRRLQNRIKRHRYELLAYSYLDHMKEDNHGPAVQYIPEPDHQAIAKFQKMKDPSYSKKKKNYNSSKRKQNPDSAKKKKNYDSSKRKQNPDSAKKKKIKSSDPATTKKNSYYYFQFWLFPDIRRKVKNAKRLDNLYPPDILRKQIRLMWEFKELEIDKDFDADAFVMQSLKEKAEKRRNKLAAIQKLKEEKKKRKQEREKTKKDRLQKLESATSPEEVKNLKKAFKIEDQQKRWQRAEELKKRREEHRKEMKARELERQAARQAEKLRIQKEIERRQKLRQKRGKSNRKSKIKNGINDFLVRDFSNIYRSQKNIEKINTQKEKLRIELKRLILERDAKINAKGDKNAWDKVKSKLNSGLNNKRKERFLTQETKKNPKEPKKEKDPKIQRLKERERLEREGKRLEKLKKDTNTKQVDTPKKKTEKLRYPEMAKNFLVWKRKYKLEKLPLATWLSKSRNAVRFLDQKKLGNQAAVAELVLPYLENGELDLELLETMLYLKSYFKKNKNDFFRVFADKHRRSIPLLPGYFNDRFLIYKIASLFLKIKRKRKDVNLFDRSERRKRKTIENLNEKISSSFIFEDIFLPRRRREFRILNLLNLENHLDESTELNSKEIPNDEGLMEKNEHLIIDTRQKIRRFLWPRYRLEDLICMNRYWWNTNNGSRSAMLRVRMYPKIDHWEHIQNSLNLIKDSFVSILQDLGNRTKSVLGRRHSPVFGRNETMNEVKESKTDSFCSISSSFPSDGSLYDELLTNLRKSLSSLREKVRELRAKLIKLKEKFLKELRKKFLELRAKLLELKEKFLKELRKKFRKLRTKFRKLRAKFRKLRAKFRKELREKVGELRDKLIKLKEKVLELKEEFLLFLFLKTESLRKYLREFGEKVGELREKYPFPKIKGSKFLFGRRNGKK</sequence>
<dbReference type="CDD" id="cd07307">
    <property type="entry name" value="BAR"/>
    <property type="match status" value="1"/>
</dbReference>
<feature type="transmembrane region" description="Helical" evidence="1">
    <location>
        <begin position="66"/>
        <end position="84"/>
    </location>
</feature>
<feature type="transmembrane region" description="Helical" evidence="1">
    <location>
        <begin position="204"/>
        <end position="220"/>
    </location>
</feature>
<keyword evidence="1" id="KW-0812">Transmembrane</keyword>
<keyword evidence="1" id="KW-1001">Plastid inner membrane</keyword>
<comment type="subcellular location">
    <subcellularLocation>
        <location evidence="1">Plastid</location>
        <location evidence="1">Chloroplast inner membrane</location>
    </subcellularLocation>
</comment>
<dbReference type="SUPFAM" id="SSF58113">
    <property type="entry name" value="Apolipoprotein A-I"/>
    <property type="match status" value="1"/>
</dbReference>
<organism evidence="4">
    <name type="scientific">Sequoiadendron giganteum</name>
    <name type="common">giant sequoia</name>
    <dbReference type="NCBI Taxonomy" id="99814"/>
    <lineage>
        <taxon>Eukaryota</taxon>
        <taxon>Viridiplantae</taxon>
        <taxon>Streptophyta</taxon>
        <taxon>Embryophyta</taxon>
        <taxon>Tracheophyta</taxon>
        <taxon>Spermatophyta</taxon>
        <taxon>Pinopsida</taxon>
        <taxon>Pinidae</taxon>
        <taxon>Conifers II</taxon>
        <taxon>Cupressales</taxon>
        <taxon>Cupressaceae</taxon>
        <taxon>Sequoiadendron</taxon>
    </lineage>
</organism>
<comment type="subunit">
    <text evidence="1">Part of the Tic complex.</text>
</comment>
<feature type="region of interest" description="Disordered" evidence="3">
    <location>
        <begin position="1755"/>
        <end position="1822"/>
    </location>
</feature>
<dbReference type="Pfam" id="PF05758">
    <property type="entry name" value="Ycf1"/>
    <property type="match status" value="3"/>
</dbReference>
<feature type="coiled-coil region" evidence="2">
    <location>
        <begin position="1638"/>
        <end position="1683"/>
    </location>
</feature>
<dbReference type="PANTHER" id="PTHR33163">
    <property type="entry name" value="PROTEIN TIC 214-RELATED"/>
    <property type="match status" value="1"/>
</dbReference>
<feature type="compositionally biased region" description="Basic residues" evidence="3">
    <location>
        <begin position="1458"/>
        <end position="1470"/>
    </location>
</feature>
<reference evidence="5" key="3">
    <citation type="submission" date="2021-01" db="EMBL/GenBank/DDBJ databases">
        <authorList>
            <person name="Stull G."/>
            <person name="Qu X.-J."/>
            <person name="Parins-Fukuchi C."/>
            <person name="Yang Y.-Y."/>
            <person name="Yang J.-B."/>
            <person name="Yang Z.-Y."/>
            <person name="Hu Y."/>
            <person name="Ma H."/>
            <person name="Soltis P."/>
            <person name="Soltis D."/>
            <person name="Li D.-Z."/>
            <person name="Smith S."/>
            <person name="Yi T.-S."/>
        </authorList>
    </citation>
    <scope>NUCLEOTIDE SEQUENCE</scope>
</reference>
<proteinExistence type="inferred from homology"/>
<keyword evidence="1" id="KW-0472">Membrane</keyword>
<dbReference type="GO" id="GO:0009706">
    <property type="term" value="C:chloroplast inner membrane"/>
    <property type="evidence" value="ECO:0007669"/>
    <property type="project" value="UniProtKB-SubCell"/>
</dbReference>
<feature type="compositionally biased region" description="Basic and acidic residues" evidence="3">
    <location>
        <begin position="1471"/>
        <end position="1494"/>
    </location>
</feature>
<evidence type="ECO:0000256" key="1">
    <source>
        <dbReference type="RuleBase" id="RU364085"/>
    </source>
</evidence>
<dbReference type="EMBL" id="MW470993">
    <property type="protein sequence ID" value="QYB22537.1"/>
    <property type="molecule type" value="Genomic_DNA"/>
</dbReference>
<evidence type="ECO:0000313" key="5">
    <source>
        <dbReference type="EMBL" id="QYB22537.1"/>
    </source>
</evidence>
<feature type="transmembrane region" description="Helical" evidence="1">
    <location>
        <begin position="26"/>
        <end position="46"/>
    </location>
</feature>
<feature type="transmembrane region" description="Helical" evidence="1">
    <location>
        <begin position="96"/>
        <end position="114"/>
    </location>
</feature>
<keyword evidence="2" id="KW-0175">Coiled coil</keyword>
<feature type="transmembrane region" description="Helical" evidence="1">
    <location>
        <begin position="163"/>
        <end position="183"/>
    </location>
</feature>
<keyword evidence="1" id="KW-1133">Transmembrane helix</keyword>
<feature type="coiled-coil region" evidence="2">
    <location>
        <begin position="1708"/>
        <end position="1742"/>
    </location>
</feature>
<reference evidence="5" key="2">
    <citation type="journal article" date="2021" name="Nat. Plants">
        <title>Gene duplications and phylogenomic conflict underlie major pulses of phenotypic evolution in gymnosperms.</title>
        <authorList>
            <person name="Stull G.W."/>
            <person name="Qu X.J."/>
            <person name="Parins-Fukuchi C."/>
            <person name="Yang Y.Y."/>
            <person name="Yang J.B."/>
            <person name="Yang Z.Y."/>
            <person name="Hu Y."/>
            <person name="Ma H."/>
            <person name="Soltis P.S."/>
            <person name="Soltis D.E."/>
            <person name="Li D.Z."/>
            <person name="Smith S.A."/>
            <person name="Yi T.S."/>
        </authorList>
    </citation>
    <scope>NUCLEOTIDE SEQUENCE</scope>
</reference>
<comment type="similarity">
    <text evidence="1">Belongs to the TIC214 family.</text>
</comment>
<gene>
    <name evidence="4" type="primary">ycf1</name>
    <name evidence="1" type="synonym">TIC214</name>
</gene>
<feature type="coiled-coil region" evidence="2">
    <location>
        <begin position="2149"/>
        <end position="2256"/>
    </location>
</feature>
<feature type="transmembrane region" description="Helical" evidence="1">
    <location>
        <begin position="126"/>
        <end position="143"/>
    </location>
</feature>
<keyword evidence="1" id="KW-0813">Transport</keyword>
<keyword evidence="1 4" id="KW-0934">Plastid</keyword>
<dbReference type="PANTHER" id="PTHR33163:SF40">
    <property type="entry name" value="PROTEIN TIC 214"/>
    <property type="match status" value="1"/>
</dbReference>
<evidence type="ECO:0000313" key="4">
    <source>
        <dbReference type="EMBL" id="BBN66945.1"/>
    </source>
</evidence>
<feature type="region of interest" description="Disordered" evidence="3">
    <location>
        <begin position="1450"/>
        <end position="1505"/>
    </location>
</feature>
<dbReference type="Gene3D" id="1.20.120.20">
    <property type="entry name" value="Apolipoprotein"/>
    <property type="match status" value="1"/>
</dbReference>
<accession>A0A6J4AN48</accession>
<keyword evidence="1" id="KW-0653">Protein transport</keyword>
<evidence type="ECO:0000256" key="2">
    <source>
        <dbReference type="SAM" id="Coils"/>
    </source>
</evidence>
<feature type="region of interest" description="Disordered" evidence="3">
    <location>
        <begin position="795"/>
        <end position="815"/>
    </location>
</feature>
<protein>
    <recommendedName>
        <fullName evidence="1">Protein TIC 214</fullName>
    </recommendedName>
    <alternativeName>
        <fullName evidence="1">Translocon at the inner envelope membrane of chloroplasts 214</fullName>
    </alternativeName>
</protein>
<geneLocation type="chloroplast" evidence="4"/>
<dbReference type="GO" id="GO:0015031">
    <property type="term" value="P:protein transport"/>
    <property type="evidence" value="ECO:0007669"/>
    <property type="project" value="UniProtKB-KW"/>
</dbReference>
<feature type="compositionally biased region" description="Basic and acidic residues" evidence="3">
    <location>
        <begin position="1767"/>
        <end position="1822"/>
    </location>
</feature>